<dbReference type="Proteomes" id="UP000184304">
    <property type="component" value="Unassembled WGS sequence"/>
</dbReference>
<keyword evidence="1" id="KW-0732">Signal</keyword>
<accession>A0A1L9NHW2</accession>
<evidence type="ECO:0000256" key="1">
    <source>
        <dbReference type="SAM" id="SignalP"/>
    </source>
</evidence>
<dbReference type="EMBL" id="KV878178">
    <property type="protein sequence ID" value="OJI88890.1"/>
    <property type="molecule type" value="Genomic_DNA"/>
</dbReference>
<dbReference type="VEuPathDB" id="FungiDB:ASPTUDRAFT_60690"/>
<dbReference type="InterPro" id="IPR021054">
    <property type="entry name" value="Cell_wall_mannoprotein_1"/>
</dbReference>
<feature type="chain" id="PRO_5012024516" evidence="1">
    <location>
        <begin position="24"/>
        <end position="207"/>
    </location>
</feature>
<sequence>MRFPILTLALLSTLLTLPSTTLSHPSPSTEHLHLHPRGQGTITFIGSLLNNGLKVLQLDKSVRYFTPERLDDVKTRSSEALQSLDEAIATGKSIGHFDPTSSHVIAALCIPLKPFYGSMINAIRDKREELTAAEYKDEMIKTLGALRVKSRELAELVKKILTEPDGSFCLFLEDFIDKRFSKTIDEYKGINSGDSDDVEGDIWNVEE</sequence>
<proteinExistence type="predicted"/>
<dbReference type="OMA" id="VEGDIWN"/>
<feature type="signal peptide" evidence="1">
    <location>
        <begin position="1"/>
        <end position="23"/>
    </location>
</feature>
<dbReference type="Pfam" id="PF12296">
    <property type="entry name" value="HsbA"/>
    <property type="match status" value="1"/>
</dbReference>
<dbReference type="OrthoDB" id="4458977at2759"/>
<evidence type="ECO:0000313" key="2">
    <source>
        <dbReference type="EMBL" id="OJI88890.1"/>
    </source>
</evidence>
<keyword evidence="3" id="KW-1185">Reference proteome</keyword>
<name>A0A1L9NHW2_ASPTC</name>
<gene>
    <name evidence="2" type="ORF">ASPTUDRAFT_60690</name>
</gene>
<protein>
    <submittedName>
        <fullName evidence="2">Uncharacterized protein</fullName>
    </submittedName>
</protein>
<organism evidence="2 3">
    <name type="scientific">Aspergillus tubingensis (strain CBS 134.48)</name>
    <dbReference type="NCBI Taxonomy" id="767770"/>
    <lineage>
        <taxon>Eukaryota</taxon>
        <taxon>Fungi</taxon>
        <taxon>Dikarya</taxon>
        <taxon>Ascomycota</taxon>
        <taxon>Pezizomycotina</taxon>
        <taxon>Eurotiomycetes</taxon>
        <taxon>Eurotiomycetidae</taxon>
        <taxon>Eurotiales</taxon>
        <taxon>Aspergillaceae</taxon>
        <taxon>Aspergillus</taxon>
        <taxon>Aspergillus subgen. Circumdati</taxon>
    </lineage>
</organism>
<reference evidence="3" key="1">
    <citation type="journal article" date="2017" name="Genome Biol.">
        <title>Comparative genomics reveals high biological diversity and specific adaptations in the industrially and medically important fungal genus Aspergillus.</title>
        <authorList>
            <person name="de Vries R.P."/>
            <person name="Riley R."/>
            <person name="Wiebenga A."/>
            <person name="Aguilar-Osorio G."/>
            <person name="Amillis S."/>
            <person name="Uchima C.A."/>
            <person name="Anderluh G."/>
            <person name="Asadollahi M."/>
            <person name="Askin M."/>
            <person name="Barry K."/>
            <person name="Battaglia E."/>
            <person name="Bayram O."/>
            <person name="Benocci T."/>
            <person name="Braus-Stromeyer S.A."/>
            <person name="Caldana C."/>
            <person name="Canovas D."/>
            <person name="Cerqueira G.C."/>
            <person name="Chen F."/>
            <person name="Chen W."/>
            <person name="Choi C."/>
            <person name="Clum A."/>
            <person name="Dos Santos R.A."/>
            <person name="Damasio A.R."/>
            <person name="Diallinas G."/>
            <person name="Emri T."/>
            <person name="Fekete E."/>
            <person name="Flipphi M."/>
            <person name="Freyberg S."/>
            <person name="Gallo A."/>
            <person name="Gournas C."/>
            <person name="Habgood R."/>
            <person name="Hainaut M."/>
            <person name="Harispe M.L."/>
            <person name="Henrissat B."/>
            <person name="Hilden K.S."/>
            <person name="Hope R."/>
            <person name="Hossain A."/>
            <person name="Karabika E."/>
            <person name="Karaffa L."/>
            <person name="Karanyi Z."/>
            <person name="Krasevec N."/>
            <person name="Kuo A."/>
            <person name="Kusch H."/>
            <person name="LaButti K."/>
            <person name="Lagendijk E.L."/>
            <person name="Lapidus A."/>
            <person name="Levasseur A."/>
            <person name="Lindquist E."/>
            <person name="Lipzen A."/>
            <person name="Logrieco A.F."/>
            <person name="MacCabe A."/>
            <person name="Maekelae M.R."/>
            <person name="Malavazi I."/>
            <person name="Melin P."/>
            <person name="Meyer V."/>
            <person name="Mielnichuk N."/>
            <person name="Miskei M."/>
            <person name="Molnar A.P."/>
            <person name="Mule G."/>
            <person name="Ngan C.Y."/>
            <person name="Orejas M."/>
            <person name="Orosz E."/>
            <person name="Ouedraogo J.P."/>
            <person name="Overkamp K.M."/>
            <person name="Park H.-S."/>
            <person name="Perrone G."/>
            <person name="Piumi F."/>
            <person name="Punt P.J."/>
            <person name="Ram A.F."/>
            <person name="Ramon A."/>
            <person name="Rauscher S."/>
            <person name="Record E."/>
            <person name="Riano-Pachon D.M."/>
            <person name="Robert V."/>
            <person name="Roehrig J."/>
            <person name="Ruller R."/>
            <person name="Salamov A."/>
            <person name="Salih N.S."/>
            <person name="Samson R.A."/>
            <person name="Sandor E."/>
            <person name="Sanguinetti M."/>
            <person name="Schuetze T."/>
            <person name="Sepcic K."/>
            <person name="Shelest E."/>
            <person name="Sherlock G."/>
            <person name="Sophianopoulou V."/>
            <person name="Squina F.M."/>
            <person name="Sun H."/>
            <person name="Susca A."/>
            <person name="Todd R.B."/>
            <person name="Tsang A."/>
            <person name="Unkles S.E."/>
            <person name="van de Wiele N."/>
            <person name="van Rossen-Uffink D."/>
            <person name="Oliveira J.V."/>
            <person name="Vesth T.C."/>
            <person name="Visser J."/>
            <person name="Yu J.-H."/>
            <person name="Zhou M."/>
            <person name="Andersen M.R."/>
            <person name="Archer D.B."/>
            <person name="Baker S.E."/>
            <person name="Benoit I."/>
            <person name="Brakhage A.A."/>
            <person name="Braus G.H."/>
            <person name="Fischer R."/>
            <person name="Frisvad J.C."/>
            <person name="Goldman G.H."/>
            <person name="Houbraken J."/>
            <person name="Oakley B."/>
            <person name="Pocsi I."/>
            <person name="Scazzocchio C."/>
            <person name="Seiboth B."/>
            <person name="vanKuyk P.A."/>
            <person name="Wortman J."/>
            <person name="Dyer P.S."/>
            <person name="Grigoriev I.V."/>
        </authorList>
    </citation>
    <scope>NUCLEOTIDE SEQUENCE [LARGE SCALE GENOMIC DNA]</scope>
    <source>
        <strain evidence="3">CBS 134.48</strain>
    </source>
</reference>
<dbReference type="AlphaFoldDB" id="A0A1L9NHW2"/>
<evidence type="ECO:0000313" key="3">
    <source>
        <dbReference type="Proteomes" id="UP000184304"/>
    </source>
</evidence>